<reference evidence="2" key="1">
    <citation type="submission" date="2021-01" db="EMBL/GenBank/DDBJ databases">
        <title>Microvirga sp.</title>
        <authorList>
            <person name="Kim M.K."/>
        </authorList>
    </citation>
    <scope>NUCLEOTIDE SEQUENCE</scope>
    <source>
        <strain evidence="2">5420S-16</strain>
    </source>
</reference>
<dbReference type="Proteomes" id="UP000605848">
    <property type="component" value="Unassembled WGS sequence"/>
</dbReference>
<dbReference type="EMBL" id="JAEQMY010000204">
    <property type="protein sequence ID" value="MBL0408390.1"/>
    <property type="molecule type" value="Genomic_DNA"/>
</dbReference>
<keyword evidence="2" id="KW-0456">Lyase</keyword>
<evidence type="ECO:0000256" key="1">
    <source>
        <dbReference type="SAM" id="MobiDB-lite"/>
    </source>
</evidence>
<dbReference type="Pfam" id="PF14099">
    <property type="entry name" value="Polysacc_lyase"/>
    <property type="match status" value="1"/>
</dbReference>
<protein>
    <submittedName>
        <fullName evidence="2">Polysaccharide lyase</fullName>
    </submittedName>
</protein>
<feature type="region of interest" description="Disordered" evidence="1">
    <location>
        <begin position="185"/>
        <end position="204"/>
    </location>
</feature>
<evidence type="ECO:0000313" key="3">
    <source>
        <dbReference type="Proteomes" id="UP000605848"/>
    </source>
</evidence>
<evidence type="ECO:0000313" key="2">
    <source>
        <dbReference type="EMBL" id="MBL0408390.1"/>
    </source>
</evidence>
<sequence length="204" mass="23407">MQRFEVRPGDCTSRDCYRDRERSELGEVDASSRVGDEYWYEFSFYLPNDFPNIYPAKTALGQFHQKGVTSPPVLFQYGIPHGSNASSYYLDLNQTKRGHFPLISERSLRGRWQDIRVHARWSTAADGFIRVYINGRLTADVVGPNTTYANPIYFKYGVYRSFLSRYKSAYGSSDVPAQAALFRSVRKSRTKRSAPRTASEPMQP</sequence>
<dbReference type="AlphaFoldDB" id="A0A937D584"/>
<dbReference type="GO" id="GO:0016829">
    <property type="term" value="F:lyase activity"/>
    <property type="evidence" value="ECO:0007669"/>
    <property type="project" value="UniProtKB-KW"/>
</dbReference>
<feature type="compositionally biased region" description="Basic residues" evidence="1">
    <location>
        <begin position="185"/>
        <end position="194"/>
    </location>
</feature>
<dbReference type="Gene3D" id="2.60.120.200">
    <property type="match status" value="1"/>
</dbReference>
<accession>A0A937D584</accession>
<keyword evidence="3" id="KW-1185">Reference proteome</keyword>
<comment type="caution">
    <text evidence="2">The sequence shown here is derived from an EMBL/GenBank/DDBJ whole genome shotgun (WGS) entry which is preliminary data.</text>
</comment>
<dbReference type="InterPro" id="IPR025975">
    <property type="entry name" value="Polysacc_lyase"/>
</dbReference>
<gene>
    <name evidence="2" type="ORF">JKG68_31465</name>
</gene>
<proteinExistence type="predicted"/>
<organism evidence="2 3">
    <name type="scientific">Microvirga aerilata</name>
    <dbReference type="NCBI Taxonomy" id="670292"/>
    <lineage>
        <taxon>Bacteria</taxon>
        <taxon>Pseudomonadati</taxon>
        <taxon>Pseudomonadota</taxon>
        <taxon>Alphaproteobacteria</taxon>
        <taxon>Hyphomicrobiales</taxon>
        <taxon>Methylobacteriaceae</taxon>
        <taxon>Microvirga</taxon>
    </lineage>
</organism>
<name>A0A937D584_9HYPH</name>